<evidence type="ECO:0000259" key="2">
    <source>
        <dbReference type="Pfam" id="PF14420"/>
    </source>
</evidence>
<evidence type="ECO:0000313" key="4">
    <source>
        <dbReference type="Proteomes" id="UP000664169"/>
    </source>
</evidence>
<evidence type="ECO:0000313" key="3">
    <source>
        <dbReference type="EMBL" id="CAF9912462.1"/>
    </source>
</evidence>
<dbReference type="Pfam" id="PF14420">
    <property type="entry name" value="Clr5"/>
    <property type="match status" value="1"/>
</dbReference>
<feature type="domain" description="Clr5" evidence="2">
    <location>
        <begin position="35"/>
        <end position="86"/>
    </location>
</feature>
<organism evidence="3 4">
    <name type="scientific">Gomphillus americanus</name>
    <dbReference type="NCBI Taxonomy" id="1940652"/>
    <lineage>
        <taxon>Eukaryota</taxon>
        <taxon>Fungi</taxon>
        <taxon>Dikarya</taxon>
        <taxon>Ascomycota</taxon>
        <taxon>Pezizomycotina</taxon>
        <taxon>Lecanoromycetes</taxon>
        <taxon>OSLEUM clade</taxon>
        <taxon>Ostropomycetidae</taxon>
        <taxon>Ostropales</taxon>
        <taxon>Graphidaceae</taxon>
        <taxon>Gomphilloideae</taxon>
        <taxon>Gomphillus</taxon>
    </lineage>
</organism>
<protein>
    <recommendedName>
        <fullName evidence="2">Clr5 domain-containing protein</fullName>
    </recommendedName>
</protein>
<dbReference type="PANTHER" id="PTHR38788:SF3">
    <property type="entry name" value="CLR5 DOMAIN-CONTAINING PROTEIN"/>
    <property type="match status" value="1"/>
</dbReference>
<keyword evidence="4" id="KW-1185">Reference proteome</keyword>
<comment type="caution">
    <text evidence="3">The sequence shown here is derived from an EMBL/GenBank/DDBJ whole genome shotgun (WGS) entry which is preliminary data.</text>
</comment>
<name>A0A8H3EUA8_9LECA</name>
<evidence type="ECO:0000256" key="1">
    <source>
        <dbReference type="SAM" id="MobiDB-lite"/>
    </source>
</evidence>
<dbReference type="Proteomes" id="UP000664169">
    <property type="component" value="Unassembled WGS sequence"/>
</dbReference>
<sequence>MSSMTMLNSFDIGGKIASGPPSVVSTSSQRAPEYSAEEWEEQRERFTTLYQTPGLRLAQIQGIMKEKYRFHATLRQWKRKIKLWSLERNIKAAEGQFMVSLEAKRKHEEGKNTKFVVNGREVSEAKFSRIRRKLFKSILFGASIRTPANISYYTPRGDPSDHVPPQRRLSQQSSRHSHHIECFLCQKNIYGSEHNILQIFQVHVRSEHPGKDVLRCLEGFDVGTQVPGTVRTTRQLPSNHCGYVHGVETQRDGEEDVLVPIRLGRLSHVEDEVGNTRPYLSLTHAASCLTLRTEPRTDAHSEAMNQFLPQDMPFSTIDEQGDFEISGFAWTDFVEEPDAYFNQLHIPTADGTTFFEDWTWDDDWKSHWKADDGLTTVAF</sequence>
<dbReference type="EMBL" id="CAJPDQ010000007">
    <property type="protein sequence ID" value="CAF9912462.1"/>
    <property type="molecule type" value="Genomic_DNA"/>
</dbReference>
<dbReference type="InterPro" id="IPR025676">
    <property type="entry name" value="Clr5_dom"/>
</dbReference>
<feature type="region of interest" description="Disordered" evidence="1">
    <location>
        <begin position="151"/>
        <end position="174"/>
    </location>
</feature>
<accession>A0A8H3EUA8</accession>
<dbReference type="PANTHER" id="PTHR38788">
    <property type="entry name" value="CLR5 DOMAIN-CONTAINING PROTEIN"/>
    <property type="match status" value="1"/>
</dbReference>
<dbReference type="AlphaFoldDB" id="A0A8H3EUA8"/>
<gene>
    <name evidence="3" type="ORF">GOMPHAMPRED_007666</name>
</gene>
<proteinExistence type="predicted"/>
<reference evidence="3" key="1">
    <citation type="submission" date="2021-03" db="EMBL/GenBank/DDBJ databases">
        <authorList>
            <person name="Tagirdzhanova G."/>
        </authorList>
    </citation>
    <scope>NUCLEOTIDE SEQUENCE</scope>
</reference>
<dbReference type="OrthoDB" id="5986190at2759"/>